<dbReference type="SUPFAM" id="SSF56672">
    <property type="entry name" value="DNA/RNA polymerases"/>
    <property type="match status" value="1"/>
</dbReference>
<dbReference type="Gene3D" id="3.10.10.10">
    <property type="entry name" value="HIV Type 1 Reverse Transcriptase, subunit A, domain 1"/>
    <property type="match status" value="1"/>
</dbReference>
<dbReference type="PROSITE" id="PS00141">
    <property type="entry name" value="ASP_PROTEASE"/>
    <property type="match status" value="1"/>
</dbReference>
<evidence type="ECO:0000259" key="9">
    <source>
        <dbReference type="PROSITE" id="PS50878"/>
    </source>
</evidence>
<dbReference type="CDD" id="cd09274">
    <property type="entry name" value="RNase_HI_RT_Ty3"/>
    <property type="match status" value="1"/>
</dbReference>
<dbReference type="FunFam" id="3.10.20.370:FF:000001">
    <property type="entry name" value="Retrovirus-related Pol polyprotein from transposon 17.6-like protein"/>
    <property type="match status" value="1"/>
</dbReference>
<keyword evidence="6" id="KW-0378">Hydrolase</keyword>
<dbReference type="PANTHER" id="PTHR37984:SF5">
    <property type="entry name" value="PROTEIN NYNRIN-LIKE"/>
    <property type="match status" value="1"/>
</dbReference>
<accession>A0A016TRK9</accession>
<dbReference type="Gene3D" id="3.10.20.370">
    <property type="match status" value="1"/>
</dbReference>
<evidence type="ECO:0000256" key="3">
    <source>
        <dbReference type="ARBA" id="ARBA00022695"/>
    </source>
</evidence>
<dbReference type="InterPro" id="IPR043502">
    <property type="entry name" value="DNA/RNA_pol_sf"/>
</dbReference>
<dbReference type="GO" id="GO:0003964">
    <property type="term" value="F:RNA-directed DNA polymerase activity"/>
    <property type="evidence" value="ECO:0007669"/>
    <property type="project" value="UniProtKB-KW"/>
</dbReference>
<feature type="domain" description="Reverse transcriptase" evidence="9">
    <location>
        <begin position="900"/>
        <end position="1079"/>
    </location>
</feature>
<keyword evidence="2" id="KW-0808">Transferase</keyword>
<keyword evidence="4" id="KW-0540">Nuclease</keyword>
<dbReference type="GO" id="GO:0006508">
    <property type="term" value="P:proteolysis"/>
    <property type="evidence" value="ECO:0007669"/>
    <property type="project" value="InterPro"/>
</dbReference>
<keyword evidence="5" id="KW-0255">Endonuclease</keyword>
<dbReference type="GO" id="GO:0004190">
    <property type="term" value="F:aspartic-type endopeptidase activity"/>
    <property type="evidence" value="ECO:0007669"/>
    <property type="project" value="InterPro"/>
</dbReference>
<dbReference type="GO" id="GO:0042575">
    <property type="term" value="C:DNA polymerase complex"/>
    <property type="evidence" value="ECO:0007669"/>
    <property type="project" value="UniProtKB-ARBA"/>
</dbReference>
<dbReference type="EC" id="2.7.7.49" evidence="1"/>
<dbReference type="Pfam" id="PF17917">
    <property type="entry name" value="RT_RNaseH"/>
    <property type="match status" value="1"/>
</dbReference>
<reference evidence="12" key="1">
    <citation type="journal article" date="2015" name="Nat. Genet.">
        <title>The genome and transcriptome of the zoonotic hookworm Ancylostoma ceylanicum identify infection-specific gene families.</title>
        <authorList>
            <person name="Schwarz E.M."/>
            <person name="Hu Y."/>
            <person name="Antoshechkin I."/>
            <person name="Miller M.M."/>
            <person name="Sternberg P.W."/>
            <person name="Aroian R.V."/>
        </authorList>
    </citation>
    <scope>NUCLEOTIDE SEQUENCE</scope>
    <source>
        <strain evidence="12">HY135</strain>
    </source>
</reference>
<dbReference type="Pfam" id="PF00078">
    <property type="entry name" value="RVT_1"/>
    <property type="match status" value="1"/>
</dbReference>
<dbReference type="Gene3D" id="3.30.70.270">
    <property type="match status" value="2"/>
</dbReference>
<evidence type="ECO:0000256" key="6">
    <source>
        <dbReference type="ARBA" id="ARBA00022801"/>
    </source>
</evidence>
<evidence type="ECO:0000256" key="4">
    <source>
        <dbReference type="ARBA" id="ARBA00022722"/>
    </source>
</evidence>
<dbReference type="GO" id="GO:0003676">
    <property type="term" value="F:nucleic acid binding"/>
    <property type="evidence" value="ECO:0007669"/>
    <property type="project" value="InterPro"/>
</dbReference>
<feature type="compositionally biased region" description="Polar residues" evidence="8">
    <location>
        <begin position="432"/>
        <end position="445"/>
    </location>
</feature>
<dbReference type="InterPro" id="IPR050951">
    <property type="entry name" value="Retrovirus_Pol_polyprotein"/>
</dbReference>
<evidence type="ECO:0000256" key="5">
    <source>
        <dbReference type="ARBA" id="ARBA00022759"/>
    </source>
</evidence>
<evidence type="ECO:0000256" key="2">
    <source>
        <dbReference type="ARBA" id="ARBA00022679"/>
    </source>
</evidence>
<dbReference type="GO" id="GO:0004519">
    <property type="term" value="F:endonuclease activity"/>
    <property type="evidence" value="ECO:0007669"/>
    <property type="project" value="UniProtKB-KW"/>
</dbReference>
<comment type="caution">
    <text evidence="11">The sequence shown here is derived from an EMBL/GenBank/DDBJ whole genome shotgun (WGS) entry which is preliminary data.</text>
</comment>
<dbReference type="InterPro" id="IPR000477">
    <property type="entry name" value="RT_dom"/>
</dbReference>
<feature type="domain" description="Integrase catalytic" evidence="10">
    <location>
        <begin position="1458"/>
        <end position="1616"/>
    </location>
</feature>
<dbReference type="InterPro" id="IPR041588">
    <property type="entry name" value="Integrase_H2C2"/>
</dbReference>
<keyword evidence="3" id="KW-0548">Nucleotidyltransferase</keyword>
<evidence type="ECO:0000313" key="12">
    <source>
        <dbReference type="Proteomes" id="UP000024635"/>
    </source>
</evidence>
<dbReference type="FunFam" id="3.30.70.270:FF:000020">
    <property type="entry name" value="Transposon Tf2-6 polyprotein-like Protein"/>
    <property type="match status" value="1"/>
</dbReference>
<dbReference type="Gene3D" id="1.10.340.70">
    <property type="match status" value="1"/>
</dbReference>
<evidence type="ECO:0000259" key="10">
    <source>
        <dbReference type="PROSITE" id="PS50994"/>
    </source>
</evidence>
<feature type="compositionally biased region" description="Low complexity" evidence="8">
    <location>
        <begin position="152"/>
        <end position="167"/>
    </location>
</feature>
<dbReference type="CDD" id="cd01647">
    <property type="entry name" value="RT_LTR"/>
    <property type="match status" value="1"/>
</dbReference>
<dbReference type="Pfam" id="PF17921">
    <property type="entry name" value="Integrase_H2C2"/>
    <property type="match status" value="1"/>
</dbReference>
<dbReference type="SUPFAM" id="SSF53098">
    <property type="entry name" value="Ribonuclease H-like"/>
    <property type="match status" value="1"/>
</dbReference>
<dbReference type="InterPro" id="IPR012337">
    <property type="entry name" value="RNaseH-like_sf"/>
</dbReference>
<dbReference type="InterPro" id="IPR043128">
    <property type="entry name" value="Rev_trsase/Diguanyl_cyclase"/>
</dbReference>
<feature type="region of interest" description="Disordered" evidence="8">
    <location>
        <begin position="432"/>
        <end position="459"/>
    </location>
</feature>
<dbReference type="STRING" id="53326.A0A016TRK9"/>
<dbReference type="Pfam" id="PF00665">
    <property type="entry name" value="rve"/>
    <property type="match status" value="1"/>
</dbReference>
<dbReference type="Gene3D" id="3.30.420.10">
    <property type="entry name" value="Ribonuclease H-like superfamily/Ribonuclease H"/>
    <property type="match status" value="1"/>
</dbReference>
<evidence type="ECO:0000313" key="11">
    <source>
        <dbReference type="EMBL" id="EYC05400.1"/>
    </source>
</evidence>
<keyword evidence="7" id="KW-0695">RNA-directed DNA polymerase</keyword>
<dbReference type="OrthoDB" id="5868821at2759"/>
<keyword evidence="12" id="KW-1185">Reference proteome</keyword>
<dbReference type="EMBL" id="JARK01001418">
    <property type="protein sequence ID" value="EYC05400.1"/>
    <property type="molecule type" value="Genomic_DNA"/>
</dbReference>
<feature type="compositionally biased region" description="Basic and acidic residues" evidence="8">
    <location>
        <begin position="449"/>
        <end position="459"/>
    </location>
</feature>
<evidence type="ECO:0000256" key="1">
    <source>
        <dbReference type="ARBA" id="ARBA00012493"/>
    </source>
</evidence>
<sequence>MSAEDTSRMAALTVAEEKQPAANNNVAVSGLKRSIKGITIKVDESLGKFLRASDTNRTSVVNAVNEQVEHVISMFDEFVKNAKSDELLLSRSCQLLKINKENLIETIERLMEKEFQVEPDRNKERRNALEARRRALMGRPQEPMDGERFTTLQNSDISDNDDLNLQSTSPPVPQRPKRIRYTSSGQRGQFNDSDSERESYVSGVSGRSSKSGRGYDPMHEYMRAMAMPAVKVFNNRNGQKFSEFMRCFTLKYPEYAWSDEDRKEILAGFLEGEAKMHLLTLSKRIREGPFKGVIKALKERLRVDSQGAQAKALSELRTLQKREEQSVLNFCLELELLSEKAHPTADERTIALIQAEILYEQLKHWPEAYHLAEILENEKSPKVFERMREAAVRIERIRESRCAKGKETSQQQFHQQQKLWRKQREVRTQNLFGNPSASNTASSGMNAKPVKDTISRGDTRQNSKEVLDRCEVCNKRGHSTKDCWKRKPKETTSFSATLHSWSCGQVATKDKCCQLVGPRQMVKIKCLDDEVDAMVDTGSQLTIMPLSVLLNAQTRGVDMDACCTTVASEDIDVYDASGNKMDFLGCIQMDMSLPGRKPVGIKMHVKRLRDNIVLLGTNALECLGIKILVPKMTDVEDGRVDNEVTGSNSRVSVPEATDDKIVAKPTKVQQTIAAEDGKESFVHVQLGKRRSRKTQEQSQNENKRDGNRPTKPGCVAKAAVVQRVYVRPGGSATLQLQGGKRSSSAILWPNNDKIPPGVCSISEEGLAEIPIINNSLEPLIFKKGEQVGEWAEKMWVDSKRWDPTSDMLELAKQTPSTKDRLEKLLTTLKTNNKAGTLPEELQTLLEEFHDIFAITDQELTQTNLVEHDIDTGSCKPIKQKVRPIPQGLRKQLKEMLEDLEKRSIVRKSSSDWASPIVLVQKKDKTIRLCVDYRALNKETRQDAYPLPTIDTVLQSLGGKKYFSTLDMASGYWQVKLSKEAQRKSAFITPEGLYEFLVLPFGLCTSPAVFQRLMDAVLKDLLGEEVFVYIDDILIATDTEERHMELLRKVFQAFRETNLRLKPQKCLLAEKSVAYLGHILDENGVNMDPDKVNKIVSYPRPTTLNELRTFLGMCGYYRKFVLNFAKIAKPMYELTSSKAPFVWNNDATEAFERLKEAIVHAPILGQPDIEGARTGRKPFIIYTDASSLGVGAVLCQEGADKMLHPLYFASKKLSSAEKRYHITDLEALAIVFALKKFHFFVFGVKTIVRTDHQPLTTLFKRNNVSPRVIRWALEVQTYDLTIEYVKGEANKVANALFRGFVAHSDQDEVRIDDAQEIKVVNTVATESAWLQELRNDADYGPIIAKIEEGKENVEVRLPREPKKFRIADFCIYDGDLRLFLEDGSMTKVVPKSKRRELFDEAHAGSLAGHFNARKLARQLKRIVYWEGMQQDISKWCKECKNCFLANSKITKIPPLKPFTVTKPFEVIGVDVLEMGRTRNGNRYLVVVIDHFSKWLEAYPVETKSAENIAKAIFKRWICEGGRWPRAIHSDRGKEFENSVMAALCKVTGIKQTFTKGYNPRENGLTERANQTLIKMLKKKGGITTEWDELVPHVLYAYNITPHEATNESPFFILFGFDPVYPSNVIPQDEVSPYCIDIDDYRRELMTGMKTTYDVVREYNEKYRQNMKAQYDRVNRVGNTSLPKIGDRVFMRLPAEKCKSRFPKLSTDWSGPYRVLESTETSALITEINGNSEPIKVQHDILIKVPSNIDDKPLVTKTKRKGKAEVACVSVEASHIHNNLFHFRPYPRQLVLGADKAHPLHVLFSCYEKALARPPREQPRKVGFPCQLEQNPEKRLLRSVVRDLPHAVGKIRFDNVYHLAQLIAITLEGNVPEKELLFRCAKRAAVVTTDTLSIALVDDL</sequence>
<evidence type="ECO:0000256" key="8">
    <source>
        <dbReference type="SAM" id="MobiDB-lite"/>
    </source>
</evidence>
<dbReference type="InterPro" id="IPR036397">
    <property type="entry name" value="RNaseH_sf"/>
</dbReference>
<dbReference type="FunFam" id="3.30.420.10:FF:000032">
    <property type="entry name" value="Retrovirus-related Pol polyprotein from transposon 297-like Protein"/>
    <property type="match status" value="1"/>
</dbReference>
<dbReference type="PROSITE" id="PS50878">
    <property type="entry name" value="RT_POL"/>
    <property type="match status" value="1"/>
</dbReference>
<feature type="compositionally biased region" description="Low complexity" evidence="8">
    <location>
        <begin position="200"/>
        <end position="214"/>
    </location>
</feature>
<protein>
    <recommendedName>
        <fullName evidence="1">RNA-directed DNA polymerase</fullName>
        <ecNumber evidence="1">2.7.7.49</ecNumber>
    </recommendedName>
</protein>
<proteinExistence type="predicted"/>
<organism evidence="11 12">
    <name type="scientific">Ancylostoma ceylanicum</name>
    <dbReference type="NCBI Taxonomy" id="53326"/>
    <lineage>
        <taxon>Eukaryota</taxon>
        <taxon>Metazoa</taxon>
        <taxon>Ecdysozoa</taxon>
        <taxon>Nematoda</taxon>
        <taxon>Chromadorea</taxon>
        <taxon>Rhabditida</taxon>
        <taxon>Rhabditina</taxon>
        <taxon>Rhabditomorpha</taxon>
        <taxon>Strongyloidea</taxon>
        <taxon>Ancylostomatidae</taxon>
        <taxon>Ancylostomatinae</taxon>
        <taxon>Ancylostoma</taxon>
    </lineage>
</organism>
<dbReference type="Proteomes" id="UP000024635">
    <property type="component" value="Unassembled WGS sequence"/>
</dbReference>
<gene>
    <name evidence="11" type="primary">Acey_s0082.g1560</name>
    <name evidence="11" type="ORF">Y032_0082g1560</name>
</gene>
<name>A0A016TRK9_9BILA</name>
<dbReference type="PROSITE" id="PS50994">
    <property type="entry name" value="INTEGRASE"/>
    <property type="match status" value="1"/>
</dbReference>
<dbReference type="InterPro" id="IPR001969">
    <property type="entry name" value="Aspartic_peptidase_AS"/>
</dbReference>
<dbReference type="FunFam" id="1.10.340.70:FF:000001">
    <property type="entry name" value="Retrovirus-related Pol polyprotein from transposon gypsy-like Protein"/>
    <property type="match status" value="1"/>
</dbReference>
<feature type="compositionally biased region" description="Polar residues" evidence="8">
    <location>
        <begin position="181"/>
        <end position="192"/>
    </location>
</feature>
<dbReference type="InterPro" id="IPR001584">
    <property type="entry name" value="Integrase_cat-core"/>
</dbReference>
<evidence type="ECO:0000256" key="7">
    <source>
        <dbReference type="ARBA" id="ARBA00022918"/>
    </source>
</evidence>
<dbReference type="PANTHER" id="PTHR37984">
    <property type="entry name" value="PROTEIN CBG26694"/>
    <property type="match status" value="1"/>
</dbReference>
<dbReference type="InterPro" id="IPR041373">
    <property type="entry name" value="RT_RNaseH"/>
</dbReference>
<feature type="region of interest" description="Disordered" evidence="8">
    <location>
        <begin position="133"/>
        <end position="214"/>
    </location>
</feature>
<dbReference type="GO" id="GO:0015074">
    <property type="term" value="P:DNA integration"/>
    <property type="evidence" value="ECO:0007669"/>
    <property type="project" value="InterPro"/>
</dbReference>
<feature type="region of interest" description="Disordered" evidence="8">
    <location>
        <begin position="683"/>
        <end position="712"/>
    </location>
</feature>